<dbReference type="PATRIC" id="fig|582.24.peg.7277"/>
<keyword evidence="1" id="KW-0472">Membrane</keyword>
<feature type="transmembrane region" description="Helical" evidence="1">
    <location>
        <begin position="43"/>
        <end position="67"/>
    </location>
</feature>
<dbReference type="Proteomes" id="UP000032582">
    <property type="component" value="Unassembled WGS sequence"/>
</dbReference>
<dbReference type="AlphaFoldDB" id="A0A0D8L144"/>
<reference evidence="2 3" key="1">
    <citation type="submission" date="2015-02" db="EMBL/GenBank/DDBJ databases">
        <title>Whole genome shotgun sequencing of cultured foodborne pathogen.</title>
        <authorList>
            <person name="Timme R."/>
            <person name="Allard M.W."/>
            <person name="Strain E."/>
            <person name="Evans P.S."/>
            <person name="Brown E."/>
        </authorList>
    </citation>
    <scope>NUCLEOTIDE SEQUENCE [LARGE SCALE GENOMIC DNA]</scope>
    <source>
        <strain evidence="2 3">GCSL-TSO-24</strain>
    </source>
</reference>
<dbReference type="EMBL" id="JZSH01000658">
    <property type="protein sequence ID" value="KJF75527.1"/>
    <property type="molecule type" value="Genomic_DNA"/>
</dbReference>
<protein>
    <submittedName>
        <fullName evidence="2">Uncharacterized protein</fullName>
    </submittedName>
</protein>
<sequence length="97" mass="10406">MNVTMDMAKLVISMKIGAVAVTGLMTLASIASGSVIVVSAVTFGAGLIIAAGLYAADDYFGISESIIRELKKQRKPRSDSEGRYHADTFFTNFHRFG</sequence>
<comment type="caution">
    <text evidence="2">The sequence shown here is derived from an EMBL/GenBank/DDBJ whole genome shotgun (WGS) entry which is preliminary data.</text>
</comment>
<accession>A0A0D8L144</accession>
<evidence type="ECO:0000313" key="2">
    <source>
        <dbReference type="EMBL" id="KJF75527.1"/>
    </source>
</evidence>
<gene>
    <name evidence="2" type="ORF">UA45_22925</name>
</gene>
<keyword evidence="1" id="KW-0812">Transmembrane</keyword>
<evidence type="ECO:0000256" key="1">
    <source>
        <dbReference type="SAM" id="Phobius"/>
    </source>
</evidence>
<organism evidence="2 3">
    <name type="scientific">Morganella morganii</name>
    <name type="common">Proteus morganii</name>
    <dbReference type="NCBI Taxonomy" id="582"/>
    <lineage>
        <taxon>Bacteria</taxon>
        <taxon>Pseudomonadati</taxon>
        <taxon>Pseudomonadota</taxon>
        <taxon>Gammaproteobacteria</taxon>
        <taxon>Enterobacterales</taxon>
        <taxon>Morganellaceae</taxon>
        <taxon>Morganella</taxon>
    </lineage>
</organism>
<name>A0A0D8L144_MORMO</name>
<keyword evidence="1" id="KW-1133">Transmembrane helix</keyword>
<evidence type="ECO:0000313" key="3">
    <source>
        <dbReference type="Proteomes" id="UP000032582"/>
    </source>
</evidence>
<proteinExistence type="predicted"/>